<organism evidence="1 2">
    <name type="scientific">Vitis vinifera</name>
    <name type="common">Grape</name>
    <dbReference type="NCBI Taxonomy" id="29760"/>
    <lineage>
        <taxon>Eukaryota</taxon>
        <taxon>Viridiplantae</taxon>
        <taxon>Streptophyta</taxon>
        <taxon>Embryophyta</taxon>
        <taxon>Tracheophyta</taxon>
        <taxon>Spermatophyta</taxon>
        <taxon>Magnoliopsida</taxon>
        <taxon>eudicotyledons</taxon>
        <taxon>Gunneridae</taxon>
        <taxon>Pentapetalae</taxon>
        <taxon>rosids</taxon>
        <taxon>Vitales</taxon>
        <taxon>Vitaceae</taxon>
        <taxon>Viteae</taxon>
        <taxon>Vitis</taxon>
    </lineage>
</organism>
<evidence type="ECO:0000313" key="1">
    <source>
        <dbReference type="EMBL" id="RVX16806.1"/>
    </source>
</evidence>
<dbReference type="EMBL" id="QGNW01000015">
    <property type="protein sequence ID" value="RVX16806.1"/>
    <property type="molecule type" value="Genomic_DNA"/>
</dbReference>
<dbReference type="Pfam" id="PF03087">
    <property type="entry name" value="BPS1"/>
    <property type="match status" value="1"/>
</dbReference>
<accession>A0A438K6H9</accession>
<comment type="caution">
    <text evidence="1">The sequence shown here is derived from an EMBL/GenBank/DDBJ whole genome shotgun (WGS) entry which is preliminary data.</text>
</comment>
<dbReference type="PANTHER" id="PTHR33070:SF116">
    <property type="entry name" value="DUF241 DOMAIN PROTEIN"/>
    <property type="match status" value="1"/>
</dbReference>
<dbReference type="PANTHER" id="PTHR33070">
    <property type="entry name" value="OS06G0725500 PROTEIN"/>
    <property type="match status" value="1"/>
</dbReference>
<dbReference type="AlphaFoldDB" id="A0A438K6H9"/>
<dbReference type="GO" id="GO:0048367">
    <property type="term" value="P:shoot system development"/>
    <property type="evidence" value="ECO:0007669"/>
    <property type="project" value="InterPro"/>
</dbReference>
<name>A0A438K6H9_VITVI</name>
<protein>
    <recommendedName>
        <fullName evidence="3">DUF241 domain protein</fullName>
    </recommendedName>
</protein>
<dbReference type="InterPro" id="IPR004320">
    <property type="entry name" value="BPS1_pln"/>
</dbReference>
<sequence>MAAFLPRADSRYHVRSISLPTRSHPSTVKVEEQLNKLKACEASSSSQAEKICRGLFGLVELYRCVEELLNLPLTQQALAQYQHEKWVNELLDGSVKYLDICSKASDTVLLMKESVRELQSALRRRKGGEFSIEGNVAGYTCCRKKMKKEVAKSLSSLKQMENKSGTSPILDLDQHLSAVVRVLREASLITTSIFQQLLLFLSAPVLKPKPTKWSLVSRLAHKGVIVCEAQGKKINELESVDIAVSNLLVQNPSKDPEAEKIQSAHKRLEALDMSIEGLENGLGCLFRRLIQTRVSLLNILSH</sequence>
<dbReference type="GO" id="GO:0048364">
    <property type="term" value="P:root development"/>
    <property type="evidence" value="ECO:0007669"/>
    <property type="project" value="InterPro"/>
</dbReference>
<reference evidence="1 2" key="1">
    <citation type="journal article" date="2018" name="PLoS Genet.">
        <title>Population sequencing reveals clonal diversity and ancestral inbreeding in the grapevine cultivar Chardonnay.</title>
        <authorList>
            <person name="Roach M.J."/>
            <person name="Johnson D.L."/>
            <person name="Bohlmann J."/>
            <person name="van Vuuren H.J."/>
            <person name="Jones S.J."/>
            <person name="Pretorius I.S."/>
            <person name="Schmidt S.A."/>
            <person name="Borneman A.R."/>
        </authorList>
    </citation>
    <scope>NUCLEOTIDE SEQUENCE [LARGE SCALE GENOMIC DNA]</scope>
    <source>
        <strain evidence="2">cv. Chardonnay</strain>
        <tissue evidence="1">Leaf</tissue>
    </source>
</reference>
<gene>
    <name evidence="1" type="ORF">CK203_005881</name>
</gene>
<evidence type="ECO:0000313" key="2">
    <source>
        <dbReference type="Proteomes" id="UP000288805"/>
    </source>
</evidence>
<dbReference type="Proteomes" id="UP000288805">
    <property type="component" value="Unassembled WGS sequence"/>
</dbReference>
<evidence type="ECO:0008006" key="3">
    <source>
        <dbReference type="Google" id="ProtNLM"/>
    </source>
</evidence>
<proteinExistence type="predicted"/>